<dbReference type="InterPro" id="IPR003661">
    <property type="entry name" value="HisK_dim/P_dom"/>
</dbReference>
<dbReference type="NCBIfam" id="TIGR00229">
    <property type="entry name" value="sensory_box"/>
    <property type="match status" value="1"/>
</dbReference>
<evidence type="ECO:0000256" key="4">
    <source>
        <dbReference type="PROSITE-ProRule" id="PRU00169"/>
    </source>
</evidence>
<feature type="domain" description="Response regulatory" evidence="7">
    <location>
        <begin position="592"/>
        <end position="708"/>
    </location>
</feature>
<evidence type="ECO:0000256" key="1">
    <source>
        <dbReference type="ARBA" id="ARBA00000085"/>
    </source>
</evidence>
<feature type="transmembrane region" description="Helical" evidence="5">
    <location>
        <begin position="49"/>
        <end position="69"/>
    </location>
</feature>
<dbReference type="CDD" id="cd18161">
    <property type="entry name" value="REC_hyHK_blue-like"/>
    <property type="match status" value="1"/>
</dbReference>
<keyword evidence="11" id="KW-1185">Reference proteome</keyword>
<dbReference type="SUPFAM" id="SSF55785">
    <property type="entry name" value="PYP-like sensor domain (PAS domain)"/>
    <property type="match status" value="1"/>
</dbReference>
<dbReference type="Pfam" id="PF00072">
    <property type="entry name" value="Response_reg"/>
    <property type="match status" value="1"/>
</dbReference>
<dbReference type="OrthoDB" id="9796100at2"/>
<sequence length="710" mass="77717">MAPINNTRDDHRQRQARDIVLIALIIAFLGGLLGVVFGIMLGTVSEGEAWIIGLLVVVTSGLLVFVSLRPLIATRVITAILTIYFVFHLNGGAILAYKASGDLVRTVPYISWFYPLIVFHQVTNLGFYKRAISVLVSLSPTPTAVYILAHSSDSIATGTTDAIVTFLFSFFAFALCFGLFTRYRDEEIQAAARAEEAERREAELRVSEERFRLLGLATNDLIWDADLQAGKIWWSEALLDTYGYDPQAFRTNMNAWETWLHPEDRGRVIAGLNAVIESDDNNWNSEYRMVCADGRVLDVVDRGFVCRDDAGTPVRVIGSTTDVTDLRVLERKLRQSQKMEAIGQLTGGIAHDFNNLLTIIVGNAELLADLLANDPKARHLAETTMLAAESGANLTNRLLSFARLQPLAPKRLRPRDLLAGIDGLIRRTINEDIEITNGSKSDVWPIEVDPSQIENALLNLVINARDAMPDGGHLNIEATNVTLLEDDVRHYEGMQAGRYVMIAVSDTGHGMPRHISERAFDPFFTTKEVGKGSGLGLSMVWGFMRQSNGHARVYSEPDVGTTVKLYFPAAGASEMSEDSQAPAAQVVGGTERILVVEDDDMVRKHVSAQLAAAGYAVKEAATGAAALDVMEQTGPIDLLFTDVVMPGGMNGGQLAEAARLRQPGLKVLFTSGYTEDAIVHQGRLDPGVTLLSKPYRRAELVAKVRHALDA</sequence>
<dbReference type="SMART" id="SM00448">
    <property type="entry name" value="REC"/>
    <property type="match status" value="1"/>
</dbReference>
<evidence type="ECO:0000313" key="11">
    <source>
        <dbReference type="Proteomes" id="UP000272908"/>
    </source>
</evidence>
<dbReference type="GO" id="GO:0000155">
    <property type="term" value="F:phosphorelay sensor kinase activity"/>
    <property type="evidence" value="ECO:0007669"/>
    <property type="project" value="InterPro"/>
</dbReference>
<evidence type="ECO:0000256" key="5">
    <source>
        <dbReference type="SAM" id="Phobius"/>
    </source>
</evidence>
<keyword evidence="5" id="KW-0812">Transmembrane</keyword>
<feature type="transmembrane region" description="Helical" evidence="5">
    <location>
        <begin position="162"/>
        <end position="180"/>
    </location>
</feature>
<protein>
    <recommendedName>
        <fullName evidence="2">histidine kinase</fullName>
        <ecNumber evidence="2">2.7.13.3</ecNumber>
    </recommendedName>
</protein>
<dbReference type="AlphaFoldDB" id="A0A3B0MRA1"/>
<dbReference type="EC" id="2.7.13.3" evidence="2"/>
<dbReference type="Pfam" id="PF00512">
    <property type="entry name" value="HisKA"/>
    <property type="match status" value="1"/>
</dbReference>
<dbReference type="CDD" id="cd00130">
    <property type="entry name" value="PAS"/>
    <property type="match status" value="1"/>
</dbReference>
<dbReference type="RefSeq" id="WP_121096648.1">
    <property type="nucleotide sequence ID" value="NZ_UIHC01000056.1"/>
</dbReference>
<reference evidence="11" key="1">
    <citation type="submission" date="2018-08" db="EMBL/GenBank/DDBJ databases">
        <authorList>
            <person name="Rodrigo-Torres L."/>
            <person name="Arahal R. D."/>
            <person name="Lucena T."/>
        </authorList>
    </citation>
    <scope>NUCLEOTIDE SEQUENCE [LARGE SCALE GENOMIC DNA]</scope>
    <source>
        <strain evidence="11">CECT 7235</strain>
    </source>
</reference>
<dbReference type="Gene3D" id="3.30.450.20">
    <property type="entry name" value="PAS domain"/>
    <property type="match status" value="1"/>
</dbReference>
<evidence type="ECO:0000256" key="3">
    <source>
        <dbReference type="ARBA" id="ARBA00022553"/>
    </source>
</evidence>
<dbReference type="InterPro" id="IPR036890">
    <property type="entry name" value="HATPase_C_sf"/>
</dbReference>
<evidence type="ECO:0000259" key="9">
    <source>
        <dbReference type="PROSITE" id="PS50113"/>
    </source>
</evidence>
<dbReference type="InterPro" id="IPR011006">
    <property type="entry name" value="CheY-like_superfamily"/>
</dbReference>
<dbReference type="SMART" id="SM00388">
    <property type="entry name" value="HisKA"/>
    <property type="match status" value="1"/>
</dbReference>
<keyword evidence="5" id="KW-1133">Transmembrane helix</keyword>
<evidence type="ECO:0000256" key="2">
    <source>
        <dbReference type="ARBA" id="ARBA00012438"/>
    </source>
</evidence>
<dbReference type="InterPro" id="IPR003594">
    <property type="entry name" value="HATPase_dom"/>
</dbReference>
<dbReference type="SMART" id="SM00387">
    <property type="entry name" value="HATPase_c"/>
    <property type="match status" value="1"/>
</dbReference>
<keyword evidence="3 4" id="KW-0597">Phosphoprotein</keyword>
<feature type="domain" description="PAS" evidence="8">
    <location>
        <begin position="207"/>
        <end position="279"/>
    </location>
</feature>
<keyword evidence="5" id="KW-0472">Membrane</keyword>
<feature type="transmembrane region" description="Helical" evidence="5">
    <location>
        <begin position="76"/>
        <end position="97"/>
    </location>
</feature>
<dbReference type="PROSITE" id="PS50110">
    <property type="entry name" value="RESPONSE_REGULATORY"/>
    <property type="match status" value="1"/>
</dbReference>
<dbReference type="SUPFAM" id="SSF55874">
    <property type="entry name" value="ATPase domain of HSP90 chaperone/DNA topoisomerase II/histidine kinase"/>
    <property type="match status" value="1"/>
</dbReference>
<feature type="domain" description="Histidine kinase" evidence="6">
    <location>
        <begin position="348"/>
        <end position="571"/>
    </location>
</feature>
<dbReference type="PROSITE" id="PS50112">
    <property type="entry name" value="PAS"/>
    <property type="match status" value="1"/>
</dbReference>
<dbReference type="PRINTS" id="PR00344">
    <property type="entry name" value="BCTRLSENSOR"/>
</dbReference>
<organism evidence="10 11">
    <name type="scientific">Roseinatronobacter ekhonensis</name>
    <dbReference type="NCBI Taxonomy" id="254356"/>
    <lineage>
        <taxon>Bacteria</taxon>
        <taxon>Pseudomonadati</taxon>
        <taxon>Pseudomonadota</taxon>
        <taxon>Alphaproteobacteria</taxon>
        <taxon>Rhodobacterales</taxon>
        <taxon>Paracoccaceae</taxon>
        <taxon>Roseinatronobacter</taxon>
    </lineage>
</organism>
<feature type="modified residue" description="4-aspartylphosphate" evidence="4">
    <location>
        <position position="642"/>
    </location>
</feature>
<feature type="transmembrane region" description="Helical" evidence="5">
    <location>
        <begin position="20"/>
        <end position="43"/>
    </location>
</feature>
<dbReference type="Pfam" id="PF02518">
    <property type="entry name" value="HATPase_c"/>
    <property type="match status" value="1"/>
</dbReference>
<dbReference type="Pfam" id="PF08447">
    <property type="entry name" value="PAS_3"/>
    <property type="match status" value="1"/>
</dbReference>
<evidence type="ECO:0000259" key="6">
    <source>
        <dbReference type="PROSITE" id="PS50109"/>
    </source>
</evidence>
<dbReference type="Gene3D" id="3.30.565.10">
    <property type="entry name" value="Histidine kinase-like ATPase, C-terminal domain"/>
    <property type="match status" value="1"/>
</dbReference>
<dbReference type="SMART" id="SM00086">
    <property type="entry name" value="PAC"/>
    <property type="match status" value="1"/>
</dbReference>
<accession>A0A3B0MRA1</accession>
<dbReference type="SMART" id="SM00091">
    <property type="entry name" value="PAS"/>
    <property type="match status" value="1"/>
</dbReference>
<dbReference type="EMBL" id="UIHC01000056">
    <property type="protein sequence ID" value="SUZ33547.1"/>
    <property type="molecule type" value="Genomic_DNA"/>
</dbReference>
<proteinExistence type="predicted"/>
<dbReference type="InterPro" id="IPR005467">
    <property type="entry name" value="His_kinase_dom"/>
</dbReference>
<dbReference type="SUPFAM" id="SSF52172">
    <property type="entry name" value="CheY-like"/>
    <property type="match status" value="1"/>
</dbReference>
<dbReference type="InterPro" id="IPR001789">
    <property type="entry name" value="Sig_transdc_resp-reg_receiver"/>
</dbReference>
<dbReference type="InterPro" id="IPR013655">
    <property type="entry name" value="PAS_fold_3"/>
</dbReference>
<dbReference type="Proteomes" id="UP000272908">
    <property type="component" value="Unassembled WGS sequence"/>
</dbReference>
<dbReference type="InterPro" id="IPR001610">
    <property type="entry name" value="PAC"/>
</dbReference>
<name>A0A3B0MRA1_9RHOB</name>
<dbReference type="PROSITE" id="PS50109">
    <property type="entry name" value="HIS_KIN"/>
    <property type="match status" value="1"/>
</dbReference>
<dbReference type="InterPro" id="IPR035965">
    <property type="entry name" value="PAS-like_dom_sf"/>
</dbReference>
<feature type="domain" description="PAC" evidence="9">
    <location>
        <begin position="283"/>
        <end position="335"/>
    </location>
</feature>
<dbReference type="PROSITE" id="PS50113">
    <property type="entry name" value="PAC"/>
    <property type="match status" value="1"/>
</dbReference>
<dbReference type="InterPro" id="IPR000700">
    <property type="entry name" value="PAS-assoc_C"/>
</dbReference>
<dbReference type="Gene3D" id="3.40.50.2300">
    <property type="match status" value="1"/>
</dbReference>
<dbReference type="PANTHER" id="PTHR43065">
    <property type="entry name" value="SENSOR HISTIDINE KINASE"/>
    <property type="match status" value="1"/>
</dbReference>
<gene>
    <name evidence="10" type="ORF">ROE7235_03319</name>
</gene>
<dbReference type="CDD" id="cd00082">
    <property type="entry name" value="HisKA"/>
    <property type="match status" value="1"/>
</dbReference>
<evidence type="ECO:0000259" key="7">
    <source>
        <dbReference type="PROSITE" id="PS50110"/>
    </source>
</evidence>
<evidence type="ECO:0000313" key="10">
    <source>
        <dbReference type="EMBL" id="SUZ33547.1"/>
    </source>
</evidence>
<feature type="transmembrane region" description="Helical" evidence="5">
    <location>
        <begin position="103"/>
        <end position="119"/>
    </location>
</feature>
<evidence type="ECO:0000259" key="8">
    <source>
        <dbReference type="PROSITE" id="PS50112"/>
    </source>
</evidence>
<comment type="catalytic activity">
    <reaction evidence="1">
        <text>ATP + protein L-histidine = ADP + protein N-phospho-L-histidine.</text>
        <dbReference type="EC" id="2.7.13.3"/>
    </reaction>
</comment>
<dbReference type="InterPro" id="IPR036097">
    <property type="entry name" value="HisK_dim/P_sf"/>
</dbReference>
<dbReference type="Gene3D" id="1.10.287.130">
    <property type="match status" value="1"/>
</dbReference>
<dbReference type="InterPro" id="IPR000014">
    <property type="entry name" value="PAS"/>
</dbReference>
<dbReference type="SUPFAM" id="SSF47384">
    <property type="entry name" value="Homodimeric domain of signal transducing histidine kinase"/>
    <property type="match status" value="1"/>
</dbReference>
<dbReference type="PANTHER" id="PTHR43065:SF49">
    <property type="entry name" value="HISTIDINE KINASE"/>
    <property type="match status" value="1"/>
</dbReference>
<dbReference type="InterPro" id="IPR004358">
    <property type="entry name" value="Sig_transdc_His_kin-like_C"/>
</dbReference>